<organism evidence="1 2">
    <name type="scientific">Ataeniobius toweri</name>
    <dbReference type="NCBI Taxonomy" id="208326"/>
    <lineage>
        <taxon>Eukaryota</taxon>
        <taxon>Metazoa</taxon>
        <taxon>Chordata</taxon>
        <taxon>Craniata</taxon>
        <taxon>Vertebrata</taxon>
        <taxon>Euteleostomi</taxon>
        <taxon>Actinopterygii</taxon>
        <taxon>Neopterygii</taxon>
        <taxon>Teleostei</taxon>
        <taxon>Neoteleostei</taxon>
        <taxon>Acanthomorphata</taxon>
        <taxon>Ovalentaria</taxon>
        <taxon>Atherinomorphae</taxon>
        <taxon>Cyprinodontiformes</taxon>
        <taxon>Goodeidae</taxon>
        <taxon>Ataeniobius</taxon>
    </lineage>
</organism>
<dbReference type="Proteomes" id="UP001345963">
    <property type="component" value="Unassembled WGS sequence"/>
</dbReference>
<keyword evidence="2" id="KW-1185">Reference proteome</keyword>
<sequence>MLKLSLHLLCFISQQKNFPGCMQQGKKKVLSQLDPQFGNERHFALILKQYAWRTNILERDFGSQWFRCNSNWTLRGISSTAISLPGLAKTLFDSNSINSKCC</sequence>
<reference evidence="1 2" key="1">
    <citation type="submission" date="2021-07" db="EMBL/GenBank/DDBJ databases">
        <authorList>
            <person name="Palmer J.M."/>
        </authorList>
    </citation>
    <scope>NUCLEOTIDE SEQUENCE [LARGE SCALE GENOMIC DNA]</scope>
    <source>
        <strain evidence="1 2">AT_MEX2019</strain>
        <tissue evidence="1">Muscle</tissue>
    </source>
</reference>
<comment type="caution">
    <text evidence="1">The sequence shown here is derived from an EMBL/GenBank/DDBJ whole genome shotgun (WGS) entry which is preliminary data.</text>
</comment>
<gene>
    <name evidence="1" type="ORF">ATANTOWER_003938</name>
</gene>
<evidence type="ECO:0000313" key="2">
    <source>
        <dbReference type="Proteomes" id="UP001345963"/>
    </source>
</evidence>
<name>A0ABU7AD62_9TELE</name>
<accession>A0ABU7AD62</accession>
<proteinExistence type="predicted"/>
<dbReference type="EMBL" id="JAHUTI010011257">
    <property type="protein sequence ID" value="MED6236062.1"/>
    <property type="molecule type" value="Genomic_DNA"/>
</dbReference>
<protein>
    <submittedName>
        <fullName evidence="1">Uncharacterized protein</fullName>
    </submittedName>
</protein>
<evidence type="ECO:0000313" key="1">
    <source>
        <dbReference type="EMBL" id="MED6236062.1"/>
    </source>
</evidence>